<evidence type="ECO:0000256" key="7">
    <source>
        <dbReference type="RuleBase" id="RU004016"/>
    </source>
</evidence>
<keyword evidence="11" id="KW-0121">Carboxypeptidase</keyword>
<evidence type="ECO:0000256" key="8">
    <source>
        <dbReference type="SAM" id="MobiDB-lite"/>
    </source>
</evidence>
<keyword evidence="6" id="KW-0961">Cell wall biogenesis/degradation</keyword>
<feature type="region of interest" description="Disordered" evidence="8">
    <location>
        <begin position="1"/>
        <end position="33"/>
    </location>
</feature>
<proteinExistence type="inferred from homology"/>
<keyword evidence="4" id="KW-0133">Cell shape</keyword>
<dbReference type="GO" id="GO:0004180">
    <property type="term" value="F:carboxypeptidase activity"/>
    <property type="evidence" value="ECO:0007669"/>
    <property type="project" value="UniProtKB-KW"/>
</dbReference>
<evidence type="ECO:0000313" key="11">
    <source>
        <dbReference type="EMBL" id="MCO1654824.1"/>
    </source>
</evidence>
<dbReference type="InterPro" id="IPR012338">
    <property type="entry name" value="Beta-lactam/transpept-like"/>
</dbReference>
<evidence type="ECO:0000256" key="1">
    <source>
        <dbReference type="ARBA" id="ARBA00007164"/>
    </source>
</evidence>
<keyword evidence="9" id="KW-0812">Transmembrane</keyword>
<feature type="region of interest" description="Disordered" evidence="8">
    <location>
        <begin position="385"/>
        <end position="406"/>
    </location>
</feature>
<evidence type="ECO:0000256" key="6">
    <source>
        <dbReference type="ARBA" id="ARBA00023316"/>
    </source>
</evidence>
<comment type="similarity">
    <text evidence="1 7">Belongs to the peptidase S11 family.</text>
</comment>
<feature type="region of interest" description="Disordered" evidence="8">
    <location>
        <begin position="76"/>
        <end position="106"/>
    </location>
</feature>
<dbReference type="EMBL" id="JAGSOV010000015">
    <property type="protein sequence ID" value="MCO1654824.1"/>
    <property type="molecule type" value="Genomic_DNA"/>
</dbReference>
<evidence type="ECO:0000256" key="3">
    <source>
        <dbReference type="ARBA" id="ARBA00022801"/>
    </source>
</evidence>
<feature type="transmembrane region" description="Helical" evidence="9">
    <location>
        <begin position="411"/>
        <end position="435"/>
    </location>
</feature>
<dbReference type="Pfam" id="PF00768">
    <property type="entry name" value="Peptidase_S11"/>
    <property type="match status" value="1"/>
</dbReference>
<dbReference type="InterPro" id="IPR018044">
    <property type="entry name" value="Peptidase_S11"/>
</dbReference>
<comment type="caution">
    <text evidence="11">The sequence shown here is derived from an EMBL/GenBank/DDBJ whole genome shotgun (WGS) entry which is preliminary data.</text>
</comment>
<dbReference type="PRINTS" id="PR00725">
    <property type="entry name" value="DADACBPTASE1"/>
</dbReference>
<dbReference type="InterPro" id="IPR001967">
    <property type="entry name" value="Peptidase_S11_N"/>
</dbReference>
<protein>
    <submittedName>
        <fullName evidence="11">D-alanyl-D-alanine carboxypeptidase</fullName>
    </submittedName>
</protein>
<keyword evidence="2" id="KW-0732">Signal</keyword>
<dbReference type="Proteomes" id="UP001165283">
    <property type="component" value="Unassembled WGS sequence"/>
</dbReference>
<keyword evidence="3" id="KW-0378">Hydrolase</keyword>
<accession>A0ABT0ZVX9</accession>
<gene>
    <name evidence="11" type="ORF">KDL28_07110</name>
</gene>
<dbReference type="SUPFAM" id="SSF56601">
    <property type="entry name" value="beta-lactamase/transpeptidase-like"/>
    <property type="match status" value="1"/>
</dbReference>
<evidence type="ECO:0000256" key="9">
    <source>
        <dbReference type="SAM" id="Phobius"/>
    </source>
</evidence>
<keyword evidence="9" id="KW-1133">Transmembrane helix</keyword>
<keyword evidence="12" id="KW-1185">Reference proteome</keyword>
<keyword evidence="11" id="KW-0645">Protease</keyword>
<feature type="compositionally biased region" description="Basic residues" evidence="8">
    <location>
        <begin position="21"/>
        <end position="33"/>
    </location>
</feature>
<evidence type="ECO:0000259" key="10">
    <source>
        <dbReference type="Pfam" id="PF00768"/>
    </source>
</evidence>
<keyword evidence="5" id="KW-0573">Peptidoglycan synthesis</keyword>
<organism evidence="11 12">
    <name type="scientific">Pseudonocardia humida</name>
    <dbReference type="NCBI Taxonomy" id="2800819"/>
    <lineage>
        <taxon>Bacteria</taxon>
        <taxon>Bacillati</taxon>
        <taxon>Actinomycetota</taxon>
        <taxon>Actinomycetes</taxon>
        <taxon>Pseudonocardiales</taxon>
        <taxon>Pseudonocardiaceae</taxon>
        <taxon>Pseudonocardia</taxon>
    </lineage>
</organism>
<dbReference type="PANTHER" id="PTHR21581">
    <property type="entry name" value="D-ALANYL-D-ALANINE CARBOXYPEPTIDASE"/>
    <property type="match status" value="1"/>
</dbReference>
<feature type="domain" description="Peptidase S11 D-alanyl-D-alanine carboxypeptidase A N-terminal" evidence="10">
    <location>
        <begin position="121"/>
        <end position="346"/>
    </location>
</feature>
<reference evidence="11" key="1">
    <citation type="submission" date="2021-04" db="EMBL/GenBank/DDBJ databases">
        <title>Pseudonocardia sp. nov., isolated from sandy soil of mangrove forest.</title>
        <authorList>
            <person name="Zan Z."/>
            <person name="Huang R."/>
            <person name="Liu W."/>
        </authorList>
    </citation>
    <scope>NUCLEOTIDE SEQUENCE</scope>
    <source>
        <strain evidence="11">S2-4</strain>
    </source>
</reference>
<evidence type="ECO:0000256" key="4">
    <source>
        <dbReference type="ARBA" id="ARBA00022960"/>
    </source>
</evidence>
<dbReference type="PANTHER" id="PTHR21581:SF33">
    <property type="entry name" value="D-ALANYL-D-ALANINE CARBOXYPEPTIDASE DACB"/>
    <property type="match status" value="1"/>
</dbReference>
<name>A0ABT0ZVX9_9PSEU</name>
<evidence type="ECO:0000256" key="2">
    <source>
        <dbReference type="ARBA" id="ARBA00022729"/>
    </source>
</evidence>
<evidence type="ECO:0000256" key="5">
    <source>
        <dbReference type="ARBA" id="ARBA00022984"/>
    </source>
</evidence>
<keyword evidence="9" id="KW-0472">Membrane</keyword>
<dbReference type="Gene3D" id="3.40.710.10">
    <property type="entry name" value="DD-peptidase/beta-lactamase superfamily"/>
    <property type="match status" value="1"/>
</dbReference>
<evidence type="ECO:0000313" key="12">
    <source>
        <dbReference type="Proteomes" id="UP001165283"/>
    </source>
</evidence>
<sequence length="440" mass="44561">MSTDHCAARPPASTFRGRGCPGRRPRGRRPARRVGGVRRAAVLAIVAALGAVTGAAHPVEAVAAPAISAAAPAAACPDQVVPPPPPADEESAAPAPLPLPVPDEPVGGPSLGCGEIAATAAPLPVIAAASFVLADLDTGGILATRAPHARHRPASTLKVLTALVVLRDLDPDLVVDGTPEDLRVVGSKAGIGPGGRYTVRELLHGLLLNSGNDTAQALARVLGGDAAAVARMAALARELGALDTRPATPSGLDGPGMSSSAYDVALLYRVAMRDPLFATTIATPSVLFPGYDAEHPAFELFNSSRLLTGYPGSLGSKTGFTDAARHTVVSAAQRDGRRLVVAVMRGENQPAPLWRQAATLLDWGFAQPVGTPPVGVLVDRAPAPPAATTAPVADREPVGSRPATPTTGMSAGAVLVLLGSLAGIAALALVAALVATRRRR</sequence>